<keyword evidence="2" id="KW-1185">Reference proteome</keyword>
<protein>
    <submittedName>
        <fullName evidence="1">Uncharacterized protein</fullName>
    </submittedName>
</protein>
<comment type="caution">
    <text evidence="1">The sequence shown here is derived from an EMBL/GenBank/DDBJ whole genome shotgun (WGS) entry which is preliminary data.</text>
</comment>
<proteinExistence type="predicted"/>
<dbReference type="PANTHER" id="PTHR38899">
    <property type="entry name" value="DOMAIN OOKINETE PROTEIN, PUTATIVE-RELATED"/>
    <property type="match status" value="1"/>
</dbReference>
<gene>
    <name evidence="1" type="ORF">EVOR1521_LOCUS1770</name>
</gene>
<accession>A0AA36HMX1</accession>
<evidence type="ECO:0000313" key="1">
    <source>
        <dbReference type="EMBL" id="CAJ1371467.1"/>
    </source>
</evidence>
<dbReference type="PANTHER" id="PTHR38899:SF1">
    <property type="entry name" value="PROTEIN KINASE"/>
    <property type="match status" value="1"/>
</dbReference>
<dbReference type="SUPFAM" id="SSF56784">
    <property type="entry name" value="HAD-like"/>
    <property type="match status" value="1"/>
</dbReference>
<evidence type="ECO:0000313" key="2">
    <source>
        <dbReference type="Proteomes" id="UP001178507"/>
    </source>
</evidence>
<dbReference type="EMBL" id="CAUJNA010000080">
    <property type="protein sequence ID" value="CAJ1371467.1"/>
    <property type="molecule type" value="Genomic_DNA"/>
</dbReference>
<dbReference type="InterPro" id="IPR036412">
    <property type="entry name" value="HAD-like_sf"/>
</dbReference>
<sequence length="242" mass="26533">METVYRDDIKCLDETVQPHLADASLWLALQGETLLAPPGLSKSDSTVTIFDWDDTILCTSLLSTLGFPTEVPGDVKSVMKEIEDQACSLLTEALALGPTYIVTNAVSGWVQDSAAQHLPGLLPLLSRVTVISARSAYAYLYPDEPSLWKTCTFYNLVKGTTLHEFRDVIVVGDSLYEICAGQLLGNLFPDLCVKLVKLQENPSPETISQQLGSLMLCYKLVASNPSSLYWRLDEGSGQELQL</sequence>
<dbReference type="AlphaFoldDB" id="A0AA36HMX1"/>
<organism evidence="1 2">
    <name type="scientific">Effrenium voratum</name>
    <dbReference type="NCBI Taxonomy" id="2562239"/>
    <lineage>
        <taxon>Eukaryota</taxon>
        <taxon>Sar</taxon>
        <taxon>Alveolata</taxon>
        <taxon>Dinophyceae</taxon>
        <taxon>Suessiales</taxon>
        <taxon>Symbiodiniaceae</taxon>
        <taxon>Effrenium</taxon>
    </lineage>
</organism>
<reference evidence="1" key="1">
    <citation type="submission" date="2023-08" db="EMBL/GenBank/DDBJ databases">
        <authorList>
            <person name="Chen Y."/>
            <person name="Shah S."/>
            <person name="Dougan E. K."/>
            <person name="Thang M."/>
            <person name="Chan C."/>
        </authorList>
    </citation>
    <scope>NUCLEOTIDE SEQUENCE</scope>
</reference>
<dbReference type="Proteomes" id="UP001178507">
    <property type="component" value="Unassembled WGS sequence"/>
</dbReference>
<name>A0AA36HMX1_9DINO</name>